<organism evidence="1 2">
    <name type="scientific">Blattabacterium cuenoti BPAY</name>
    <dbReference type="NCBI Taxonomy" id="1457031"/>
    <lineage>
        <taxon>Bacteria</taxon>
        <taxon>Pseudomonadati</taxon>
        <taxon>Bacteroidota</taxon>
        <taxon>Flavobacteriia</taxon>
        <taxon>Flavobacteriales</taxon>
        <taxon>Blattabacteriaceae</taxon>
        <taxon>Blattabacterium</taxon>
    </lineage>
</organism>
<sequence length="62" mass="7506">MKLNILHNQKMIKNQPIVKKNILGIHPKRLINLNKYSIKNILVFFHTDFFHTENMKINIFIF</sequence>
<proteinExistence type="predicted"/>
<dbReference type="Proteomes" id="UP000217805">
    <property type="component" value="Chromosome"/>
</dbReference>
<dbReference type="EMBL" id="AP014609">
    <property type="protein sequence ID" value="BAR91903.1"/>
    <property type="molecule type" value="Genomic_DNA"/>
</dbReference>
<evidence type="ECO:0000313" key="2">
    <source>
        <dbReference type="Proteomes" id="UP000217805"/>
    </source>
</evidence>
<keyword evidence="2" id="KW-1185">Reference proteome</keyword>
<name>A0ABM7EY75_9FLAO</name>
<gene>
    <name evidence="1" type="ORF">BPAY_151</name>
</gene>
<evidence type="ECO:0000313" key="1">
    <source>
        <dbReference type="EMBL" id="BAR91903.1"/>
    </source>
</evidence>
<accession>A0ABM7EY75</accession>
<protein>
    <submittedName>
        <fullName evidence="1">Uncharacterized protein</fullName>
    </submittedName>
</protein>
<reference evidence="1 2" key="1">
    <citation type="journal article" date="2015" name="Microbes Environ.">
        <title>An Efficient Strategy Developed for Next-Generation Sequencing of Endosymbiont Genomes Performed Using Crude DNA Isolated from Host Tissues: A Case Study of Blattabacterium cuenoti Inhabiting the Fat Bodies of Cockroaches.</title>
        <authorList>
            <person name="Kinjo Y."/>
            <person name="Saitoh S."/>
            <person name="Tokuda G."/>
        </authorList>
    </citation>
    <scope>NUCLEOTIDE SEQUENCE [LARGE SCALE GENOMIC DNA]</scope>
    <source>
        <strain evidence="1 2">BPAY</strain>
    </source>
</reference>